<protein>
    <recommendedName>
        <fullName evidence="7">Cell division protein FtsB</fullName>
    </recommendedName>
</protein>
<organism evidence="8 9">
    <name type="scientific">Phocoenobacter uteri</name>
    <dbReference type="NCBI Taxonomy" id="146806"/>
    <lineage>
        <taxon>Bacteria</taxon>
        <taxon>Pseudomonadati</taxon>
        <taxon>Pseudomonadota</taxon>
        <taxon>Gammaproteobacteria</taxon>
        <taxon>Pasteurellales</taxon>
        <taxon>Pasteurellaceae</taxon>
        <taxon>Phocoenobacter</taxon>
    </lineage>
</organism>
<keyword evidence="7" id="KW-0997">Cell inner membrane</keyword>
<keyword evidence="3 7" id="KW-0812">Transmembrane</keyword>
<keyword evidence="4 7" id="KW-1133">Transmembrane helix</keyword>
<dbReference type="EMBL" id="UGTA01000001">
    <property type="protein sequence ID" value="SUB58240.1"/>
    <property type="molecule type" value="Genomic_DNA"/>
</dbReference>
<evidence type="ECO:0000313" key="8">
    <source>
        <dbReference type="EMBL" id="SUB58240.1"/>
    </source>
</evidence>
<reference evidence="8 9" key="1">
    <citation type="submission" date="2018-06" db="EMBL/GenBank/DDBJ databases">
        <authorList>
            <consortium name="Pathogen Informatics"/>
            <person name="Doyle S."/>
        </authorList>
    </citation>
    <scope>NUCLEOTIDE SEQUENCE [LARGE SCALE GENOMIC DNA]</scope>
    <source>
        <strain evidence="8 9">NCTC12872</strain>
    </source>
</reference>
<dbReference type="NCBIfam" id="NF002058">
    <property type="entry name" value="PRK00888.1"/>
    <property type="match status" value="1"/>
</dbReference>
<proteinExistence type="inferred from homology"/>
<dbReference type="InterPro" id="IPR007060">
    <property type="entry name" value="FtsL/DivIC"/>
</dbReference>
<dbReference type="RefSeq" id="WP_115314770.1">
    <property type="nucleotide sequence ID" value="NZ_LWIF01000001.1"/>
</dbReference>
<keyword evidence="5 7" id="KW-0472">Membrane</keyword>
<dbReference type="PANTHER" id="PTHR37485:SF1">
    <property type="entry name" value="CELL DIVISION PROTEIN FTSB"/>
    <property type="match status" value="1"/>
</dbReference>
<dbReference type="GO" id="GO:0030428">
    <property type="term" value="C:cell septum"/>
    <property type="evidence" value="ECO:0007669"/>
    <property type="project" value="TreeGrafter"/>
</dbReference>
<dbReference type="InterPro" id="IPR023081">
    <property type="entry name" value="Cell_div_FtsB"/>
</dbReference>
<dbReference type="HAMAP" id="MF_00599">
    <property type="entry name" value="FtsB"/>
    <property type="match status" value="1"/>
</dbReference>
<keyword evidence="1 7" id="KW-1003">Cell membrane</keyword>
<dbReference type="GO" id="GO:0043093">
    <property type="term" value="P:FtsZ-dependent cytokinesis"/>
    <property type="evidence" value="ECO:0007669"/>
    <property type="project" value="UniProtKB-UniRule"/>
</dbReference>
<keyword evidence="7" id="KW-0175">Coiled coil</keyword>
<dbReference type="Proteomes" id="UP000255417">
    <property type="component" value="Unassembled WGS sequence"/>
</dbReference>
<dbReference type="OrthoDB" id="7061211at2"/>
<dbReference type="Pfam" id="PF04977">
    <property type="entry name" value="DivIC"/>
    <property type="match status" value="1"/>
</dbReference>
<evidence type="ECO:0000256" key="4">
    <source>
        <dbReference type="ARBA" id="ARBA00022989"/>
    </source>
</evidence>
<keyword evidence="9" id="KW-1185">Reference proteome</keyword>
<evidence type="ECO:0000256" key="7">
    <source>
        <dbReference type="HAMAP-Rule" id="MF_00599"/>
    </source>
</evidence>
<comment type="subunit">
    <text evidence="7">Part of a complex composed of FtsB, FtsL and FtsQ.</text>
</comment>
<evidence type="ECO:0000256" key="3">
    <source>
        <dbReference type="ARBA" id="ARBA00022692"/>
    </source>
</evidence>
<feature type="topological domain" description="Periplasmic" evidence="7">
    <location>
        <begin position="22"/>
        <end position="95"/>
    </location>
</feature>
<accession>A0A379C7E8</accession>
<feature type="coiled-coil region" evidence="7">
    <location>
        <begin position="29"/>
        <end position="77"/>
    </location>
</feature>
<name>A0A379C7E8_9PAST</name>
<evidence type="ECO:0000256" key="1">
    <source>
        <dbReference type="ARBA" id="ARBA00022475"/>
    </source>
</evidence>
<dbReference type="GO" id="GO:0032153">
    <property type="term" value="C:cell division site"/>
    <property type="evidence" value="ECO:0007669"/>
    <property type="project" value="UniProtKB-UniRule"/>
</dbReference>
<comment type="function">
    <text evidence="7">Essential cell division protein. May link together the upstream cell division proteins, which are predominantly cytoplasmic, with the downstream cell division proteins, which are predominantly periplasmic.</text>
</comment>
<feature type="topological domain" description="Cytoplasmic" evidence="7">
    <location>
        <begin position="1"/>
        <end position="3"/>
    </location>
</feature>
<comment type="similarity">
    <text evidence="7">Belongs to the FtsB family.</text>
</comment>
<dbReference type="GO" id="GO:0005886">
    <property type="term" value="C:plasma membrane"/>
    <property type="evidence" value="ECO:0007669"/>
    <property type="project" value="UniProtKB-SubCell"/>
</dbReference>
<evidence type="ECO:0000256" key="2">
    <source>
        <dbReference type="ARBA" id="ARBA00022618"/>
    </source>
</evidence>
<dbReference type="PANTHER" id="PTHR37485">
    <property type="entry name" value="CELL DIVISION PROTEIN FTSB"/>
    <property type="match status" value="1"/>
</dbReference>
<sequence length="95" mass="11234">MRLLIVFLGLLLLIFQGHFWFGQNGWTDYQDAQVAVEELKKETQQLLDRNNKISAEIEDLTNGVDALEERARMEYEQIKKDEVFYRVVEPNMKGR</sequence>
<comment type="subcellular location">
    <subcellularLocation>
        <location evidence="7">Cell inner membrane</location>
        <topology evidence="7">Single-pass type II membrane protein</topology>
    </subcellularLocation>
    <text evidence="7">Localizes to the division septum.</text>
</comment>
<gene>
    <name evidence="7 8" type="primary">ftsB</name>
    <name evidence="8" type="ORF">NCTC12872_00192</name>
</gene>
<evidence type="ECO:0000313" key="9">
    <source>
        <dbReference type="Proteomes" id="UP000255417"/>
    </source>
</evidence>
<keyword evidence="2 7" id="KW-0132">Cell division</keyword>
<keyword evidence="6 7" id="KW-0131">Cell cycle</keyword>
<evidence type="ECO:0000256" key="6">
    <source>
        <dbReference type="ARBA" id="ARBA00023306"/>
    </source>
</evidence>
<evidence type="ECO:0000256" key="5">
    <source>
        <dbReference type="ARBA" id="ARBA00023136"/>
    </source>
</evidence>
<dbReference type="AlphaFoldDB" id="A0A379C7E8"/>